<gene>
    <name evidence="1" type="ORF">RM698_27350</name>
</gene>
<proteinExistence type="predicted"/>
<accession>A0ABU2R800</accession>
<reference evidence="2" key="1">
    <citation type="submission" date="2023-07" db="EMBL/GenBank/DDBJ databases">
        <title>30 novel species of actinomycetes from the DSMZ collection.</title>
        <authorList>
            <person name="Nouioui I."/>
        </authorList>
    </citation>
    <scope>NUCLEOTIDE SEQUENCE [LARGE SCALE GENOMIC DNA]</scope>
    <source>
        <strain evidence="2">DSM 41979</strain>
    </source>
</reference>
<organism evidence="1 2">
    <name type="scientific">Streptomyces evansiae</name>
    <dbReference type="NCBI Taxonomy" id="3075535"/>
    <lineage>
        <taxon>Bacteria</taxon>
        <taxon>Bacillati</taxon>
        <taxon>Actinomycetota</taxon>
        <taxon>Actinomycetes</taxon>
        <taxon>Kitasatosporales</taxon>
        <taxon>Streptomycetaceae</taxon>
        <taxon>Streptomyces</taxon>
    </lineage>
</organism>
<name>A0ABU2R800_9ACTN</name>
<protein>
    <submittedName>
        <fullName evidence="1">Uncharacterized protein</fullName>
    </submittedName>
</protein>
<keyword evidence="2" id="KW-1185">Reference proteome</keyword>
<dbReference type="EMBL" id="JAVRET010000093">
    <property type="protein sequence ID" value="MDT0412750.1"/>
    <property type="molecule type" value="Genomic_DNA"/>
</dbReference>
<sequence>MKRLVVLAAALAVPAAVLVRTAGPWRLMASRHGIWITPEPRPSCPRCHGAGGWWDGDPTFPDMEACGCWAGRRSLSIPLLPYRVGPAPF</sequence>
<dbReference type="Proteomes" id="UP001183610">
    <property type="component" value="Unassembled WGS sequence"/>
</dbReference>
<dbReference type="RefSeq" id="WP_010275293.1">
    <property type="nucleotide sequence ID" value="NZ_JAVRET010000093.1"/>
</dbReference>
<evidence type="ECO:0000313" key="1">
    <source>
        <dbReference type="EMBL" id="MDT0412750.1"/>
    </source>
</evidence>
<comment type="caution">
    <text evidence="1">The sequence shown here is derived from an EMBL/GenBank/DDBJ whole genome shotgun (WGS) entry which is preliminary data.</text>
</comment>
<evidence type="ECO:0000313" key="2">
    <source>
        <dbReference type="Proteomes" id="UP001183610"/>
    </source>
</evidence>